<dbReference type="InterPro" id="IPR005119">
    <property type="entry name" value="LysR_subst-bd"/>
</dbReference>
<dbReference type="PROSITE" id="PS50931">
    <property type="entry name" value="HTH_LYSR"/>
    <property type="match status" value="1"/>
</dbReference>
<dbReference type="PANTHER" id="PTHR30419">
    <property type="entry name" value="HTH-TYPE TRANSCRIPTIONAL REGULATOR YBHD"/>
    <property type="match status" value="1"/>
</dbReference>
<accession>A0AAW4XVR7</accession>
<dbReference type="GO" id="GO:0005829">
    <property type="term" value="C:cytosol"/>
    <property type="evidence" value="ECO:0007669"/>
    <property type="project" value="TreeGrafter"/>
</dbReference>
<dbReference type="Gene3D" id="3.40.190.10">
    <property type="entry name" value="Periplasmic binding protein-like II"/>
    <property type="match status" value="2"/>
</dbReference>
<keyword evidence="3" id="KW-0238">DNA-binding</keyword>
<dbReference type="PANTHER" id="PTHR30419:SF2">
    <property type="entry name" value="LYSR FAMILY TRANSCRIPTIONAL REGULATOR"/>
    <property type="match status" value="1"/>
</dbReference>
<dbReference type="Pfam" id="PF00126">
    <property type="entry name" value="HTH_1"/>
    <property type="match status" value="1"/>
</dbReference>
<organism evidence="6 7">
    <name type="scientific">Comamonas koreensis</name>
    <dbReference type="NCBI Taxonomy" id="160825"/>
    <lineage>
        <taxon>Bacteria</taxon>
        <taxon>Pseudomonadati</taxon>
        <taxon>Pseudomonadota</taxon>
        <taxon>Betaproteobacteria</taxon>
        <taxon>Burkholderiales</taxon>
        <taxon>Comamonadaceae</taxon>
        <taxon>Comamonas</taxon>
    </lineage>
</organism>
<dbReference type="GO" id="GO:0003700">
    <property type="term" value="F:DNA-binding transcription factor activity"/>
    <property type="evidence" value="ECO:0007669"/>
    <property type="project" value="InterPro"/>
</dbReference>
<dbReference type="InterPro" id="IPR036388">
    <property type="entry name" value="WH-like_DNA-bd_sf"/>
</dbReference>
<evidence type="ECO:0000259" key="5">
    <source>
        <dbReference type="PROSITE" id="PS50931"/>
    </source>
</evidence>
<dbReference type="AlphaFoldDB" id="A0AAW4XVR7"/>
<feature type="domain" description="HTH lysR-type" evidence="5">
    <location>
        <begin position="11"/>
        <end position="68"/>
    </location>
</feature>
<sequence length="308" mass="33463">MTANRPPVRRLDTYSLRLFIAVARSGSIARAAETEHIASSALSRRLSDLEHAFGTALLVRSPRGVVLTEAGRRVFERGMQIDEELQGLVREVQEQGDEVRGTVRLYANMSAVVGFLPEKLSQFRARYPHVRISLHEADTREVLRACLDDRADVGVGVAVPPASGLDAWYFASDPLQVVIPPGHALAAHGAVDFAQVLAHPLIGVHQGGALDRMLHERAEALQQRFNPEVSLSSFDAVCRMVEAGLGIAVVPQSAVAGYGGSAGFVLRPLAEPWAQRELHLYALRRQPQLRTTQALLQVLQGGAEQLPG</sequence>
<dbReference type="EMBL" id="JAJNCT010000009">
    <property type="protein sequence ID" value="MCD2165316.1"/>
    <property type="molecule type" value="Genomic_DNA"/>
</dbReference>
<dbReference type="Proteomes" id="UP001199260">
    <property type="component" value="Unassembled WGS sequence"/>
</dbReference>
<evidence type="ECO:0000256" key="2">
    <source>
        <dbReference type="ARBA" id="ARBA00023015"/>
    </source>
</evidence>
<evidence type="ECO:0000256" key="4">
    <source>
        <dbReference type="ARBA" id="ARBA00023163"/>
    </source>
</evidence>
<dbReference type="RefSeq" id="WP_230773860.1">
    <property type="nucleotide sequence ID" value="NZ_JAJNCT010000009.1"/>
</dbReference>
<keyword evidence="4" id="KW-0804">Transcription</keyword>
<dbReference type="InterPro" id="IPR050950">
    <property type="entry name" value="HTH-type_LysR_regulators"/>
</dbReference>
<dbReference type="Gene3D" id="1.10.10.10">
    <property type="entry name" value="Winged helix-like DNA-binding domain superfamily/Winged helix DNA-binding domain"/>
    <property type="match status" value="1"/>
</dbReference>
<comment type="similarity">
    <text evidence="1">Belongs to the LysR transcriptional regulatory family.</text>
</comment>
<reference evidence="6 7" key="1">
    <citation type="submission" date="2021-11" db="EMBL/GenBank/DDBJ databases">
        <title>Genome sequence.</title>
        <authorList>
            <person name="Sun Q."/>
        </authorList>
    </citation>
    <scope>NUCLEOTIDE SEQUENCE [LARGE SCALE GENOMIC DNA]</scope>
    <source>
        <strain evidence="6 7">KCTC 12005</strain>
    </source>
</reference>
<dbReference type="GO" id="GO:0003677">
    <property type="term" value="F:DNA binding"/>
    <property type="evidence" value="ECO:0007669"/>
    <property type="project" value="UniProtKB-KW"/>
</dbReference>
<name>A0AAW4XVR7_9BURK</name>
<dbReference type="SUPFAM" id="SSF46785">
    <property type="entry name" value="Winged helix' DNA-binding domain"/>
    <property type="match status" value="1"/>
</dbReference>
<dbReference type="Pfam" id="PF03466">
    <property type="entry name" value="LysR_substrate"/>
    <property type="match status" value="1"/>
</dbReference>
<proteinExistence type="inferred from homology"/>
<keyword evidence="2" id="KW-0805">Transcription regulation</keyword>
<dbReference type="InterPro" id="IPR000847">
    <property type="entry name" value="LysR_HTH_N"/>
</dbReference>
<evidence type="ECO:0000256" key="1">
    <source>
        <dbReference type="ARBA" id="ARBA00009437"/>
    </source>
</evidence>
<gene>
    <name evidence="6" type="ORF">LPW39_09235</name>
</gene>
<dbReference type="SUPFAM" id="SSF53850">
    <property type="entry name" value="Periplasmic binding protein-like II"/>
    <property type="match status" value="1"/>
</dbReference>
<comment type="caution">
    <text evidence="6">The sequence shown here is derived from an EMBL/GenBank/DDBJ whole genome shotgun (WGS) entry which is preliminary data.</text>
</comment>
<evidence type="ECO:0000313" key="6">
    <source>
        <dbReference type="EMBL" id="MCD2165316.1"/>
    </source>
</evidence>
<evidence type="ECO:0000313" key="7">
    <source>
        <dbReference type="Proteomes" id="UP001199260"/>
    </source>
</evidence>
<protein>
    <submittedName>
        <fullName evidence="6">LysR substrate-binding domain-containing protein</fullName>
    </submittedName>
</protein>
<dbReference type="InterPro" id="IPR036390">
    <property type="entry name" value="WH_DNA-bd_sf"/>
</dbReference>
<keyword evidence="7" id="KW-1185">Reference proteome</keyword>
<evidence type="ECO:0000256" key="3">
    <source>
        <dbReference type="ARBA" id="ARBA00023125"/>
    </source>
</evidence>